<evidence type="ECO:0000256" key="1">
    <source>
        <dbReference type="SAM" id="MobiDB-lite"/>
    </source>
</evidence>
<comment type="caution">
    <text evidence="3">The sequence shown here is derived from an EMBL/GenBank/DDBJ whole genome shotgun (WGS) entry which is preliminary data.</text>
</comment>
<keyword evidence="2" id="KW-0812">Transmembrane</keyword>
<feature type="transmembrane region" description="Helical" evidence="2">
    <location>
        <begin position="12"/>
        <end position="34"/>
    </location>
</feature>
<evidence type="ECO:0000256" key="2">
    <source>
        <dbReference type="SAM" id="Phobius"/>
    </source>
</evidence>
<gene>
    <name evidence="3" type="ORF">LTR36_004734</name>
</gene>
<protein>
    <submittedName>
        <fullName evidence="3">Uncharacterized protein</fullName>
    </submittedName>
</protein>
<accession>A0AAV9JFJ6</accession>
<sequence length="278" mass="32284">MGVTLSSTSTLAPISFASTVIGFISFTFTLGTFIKVLWVNFETLGEAQHEVHAYLTNLRTELLEERASLRVMKKNCKRHHRLVDRGDRADSGLELDDVTLKTMSDAVKHLIKRFSELERPFLEKGELGIADVTNHQRKRRRDESGSPYYNHSAYASPTEKADARSRTDHDREARLPRYANENNDDNEDGDGDRYWAQRTRYAHYSFWKRMKWLYKKAEAQQLFETLSRVQTRRIARQVGAIAVVVHEYGSSSMDMEEMVRRIDERMSRFVGVRRVEDG</sequence>
<keyword evidence="2" id="KW-0472">Membrane</keyword>
<reference evidence="3 4" key="1">
    <citation type="submission" date="2021-11" db="EMBL/GenBank/DDBJ databases">
        <title>Black yeast isolated from Biological Soil Crust.</title>
        <authorList>
            <person name="Kurbessoian T."/>
        </authorList>
    </citation>
    <scope>NUCLEOTIDE SEQUENCE [LARGE SCALE GENOMIC DNA]</scope>
    <source>
        <strain evidence="3 4">CCFEE 5522</strain>
    </source>
</reference>
<evidence type="ECO:0000313" key="4">
    <source>
        <dbReference type="Proteomes" id="UP001324427"/>
    </source>
</evidence>
<feature type="region of interest" description="Disordered" evidence="1">
    <location>
        <begin position="133"/>
        <end position="192"/>
    </location>
</feature>
<name>A0AAV9JFJ6_9PEZI</name>
<feature type="compositionally biased region" description="Basic and acidic residues" evidence="1">
    <location>
        <begin position="159"/>
        <end position="175"/>
    </location>
</feature>
<keyword evidence="2" id="KW-1133">Transmembrane helix</keyword>
<evidence type="ECO:0000313" key="3">
    <source>
        <dbReference type="EMBL" id="KAK4543960.1"/>
    </source>
</evidence>
<organism evidence="3 4">
    <name type="scientific">Oleoguttula mirabilis</name>
    <dbReference type="NCBI Taxonomy" id="1507867"/>
    <lineage>
        <taxon>Eukaryota</taxon>
        <taxon>Fungi</taxon>
        <taxon>Dikarya</taxon>
        <taxon>Ascomycota</taxon>
        <taxon>Pezizomycotina</taxon>
        <taxon>Dothideomycetes</taxon>
        <taxon>Dothideomycetidae</taxon>
        <taxon>Mycosphaerellales</taxon>
        <taxon>Teratosphaeriaceae</taxon>
        <taxon>Oleoguttula</taxon>
    </lineage>
</organism>
<keyword evidence="4" id="KW-1185">Reference proteome</keyword>
<dbReference type="Proteomes" id="UP001324427">
    <property type="component" value="Unassembled WGS sequence"/>
</dbReference>
<dbReference type="AlphaFoldDB" id="A0AAV9JFJ6"/>
<dbReference type="EMBL" id="JAVFHQ010000028">
    <property type="protein sequence ID" value="KAK4543960.1"/>
    <property type="molecule type" value="Genomic_DNA"/>
</dbReference>
<proteinExistence type="predicted"/>